<dbReference type="Pfam" id="PF21014">
    <property type="entry name" value="Slowpoke_C"/>
    <property type="match status" value="1"/>
</dbReference>
<evidence type="ECO:0000256" key="5">
    <source>
        <dbReference type="ARBA" id="ARBA00022826"/>
    </source>
</evidence>
<evidence type="ECO:0000256" key="8">
    <source>
        <dbReference type="ARBA" id="ARBA00023065"/>
    </source>
</evidence>
<protein>
    <recommendedName>
        <fullName evidence="11">Ca2+-activated K+ channel Slowpoke-like C-terminal domain-containing protein</fullName>
    </recommendedName>
</protein>
<keyword evidence="8" id="KW-0406">Ion transport</keyword>
<dbReference type="EMBL" id="BDGG01000001">
    <property type="protein sequence ID" value="GAU91022.1"/>
    <property type="molecule type" value="Genomic_DNA"/>
</dbReference>
<keyword evidence="5" id="KW-0631">Potassium channel</keyword>
<evidence type="ECO:0000313" key="13">
    <source>
        <dbReference type="Proteomes" id="UP000186922"/>
    </source>
</evidence>
<keyword evidence="6" id="KW-0630">Potassium</keyword>
<organism evidence="12 13">
    <name type="scientific">Ramazzottius varieornatus</name>
    <name type="common">Water bear</name>
    <name type="synonym">Tardigrade</name>
    <dbReference type="NCBI Taxonomy" id="947166"/>
    <lineage>
        <taxon>Eukaryota</taxon>
        <taxon>Metazoa</taxon>
        <taxon>Ecdysozoa</taxon>
        <taxon>Tardigrada</taxon>
        <taxon>Eutardigrada</taxon>
        <taxon>Parachela</taxon>
        <taxon>Hypsibioidea</taxon>
        <taxon>Ramazzottiidae</taxon>
        <taxon>Ramazzottius</taxon>
    </lineage>
</organism>
<evidence type="ECO:0000259" key="11">
    <source>
        <dbReference type="Pfam" id="PF21014"/>
    </source>
</evidence>
<evidence type="ECO:0000256" key="1">
    <source>
        <dbReference type="ARBA" id="ARBA00004141"/>
    </source>
</evidence>
<keyword evidence="2" id="KW-0813">Transport</keyword>
<keyword evidence="9" id="KW-0472">Membrane</keyword>
<evidence type="ECO:0000256" key="7">
    <source>
        <dbReference type="ARBA" id="ARBA00022989"/>
    </source>
</evidence>
<name>A0A1D1UTI8_RAMVA</name>
<gene>
    <name evidence="12" type="primary">RvY_03357-1</name>
    <name evidence="12" type="synonym">RvY_03357.1</name>
    <name evidence="12" type="ORF">RvY_03357</name>
</gene>
<keyword evidence="3" id="KW-0633">Potassium transport</keyword>
<keyword evidence="13" id="KW-1185">Reference proteome</keyword>
<evidence type="ECO:0000313" key="12">
    <source>
        <dbReference type="EMBL" id="GAU91022.1"/>
    </source>
</evidence>
<evidence type="ECO:0000256" key="10">
    <source>
        <dbReference type="ARBA" id="ARBA00023303"/>
    </source>
</evidence>
<dbReference type="GO" id="GO:0005267">
    <property type="term" value="F:potassium channel activity"/>
    <property type="evidence" value="ECO:0007669"/>
    <property type="project" value="UniProtKB-KW"/>
</dbReference>
<evidence type="ECO:0000256" key="2">
    <source>
        <dbReference type="ARBA" id="ARBA00022448"/>
    </source>
</evidence>
<accession>A0A1D1UTI8</accession>
<evidence type="ECO:0000256" key="6">
    <source>
        <dbReference type="ARBA" id="ARBA00022958"/>
    </source>
</evidence>
<evidence type="ECO:0000256" key="9">
    <source>
        <dbReference type="ARBA" id="ARBA00023136"/>
    </source>
</evidence>
<evidence type="ECO:0000256" key="3">
    <source>
        <dbReference type="ARBA" id="ARBA00022538"/>
    </source>
</evidence>
<keyword evidence="10" id="KW-0407">Ion channel</keyword>
<evidence type="ECO:0000256" key="4">
    <source>
        <dbReference type="ARBA" id="ARBA00022692"/>
    </source>
</evidence>
<dbReference type="GO" id="GO:0016020">
    <property type="term" value="C:membrane"/>
    <property type="evidence" value="ECO:0007669"/>
    <property type="project" value="UniProtKB-SubCell"/>
</dbReference>
<comment type="subcellular location">
    <subcellularLocation>
        <location evidence="1">Membrane</location>
        <topology evidence="1">Multi-pass membrane protein</topology>
    </subcellularLocation>
</comment>
<keyword evidence="4" id="KW-0812">Transmembrane</keyword>
<dbReference type="PANTHER" id="PTHR10027:SF10">
    <property type="entry name" value="SLOWPOKE 2, ISOFORM D"/>
    <property type="match status" value="1"/>
</dbReference>
<dbReference type="PANTHER" id="PTHR10027">
    <property type="entry name" value="CALCIUM-ACTIVATED POTASSIUM CHANNEL ALPHA CHAIN"/>
    <property type="match status" value="1"/>
</dbReference>
<dbReference type="AlphaFoldDB" id="A0A1D1UTI8"/>
<feature type="domain" description="Ca2+-activated K+ channel Slowpoke-like C-terminal" evidence="11">
    <location>
        <begin position="28"/>
        <end position="114"/>
    </location>
</feature>
<dbReference type="Proteomes" id="UP000186922">
    <property type="component" value="Unassembled WGS sequence"/>
</dbReference>
<reference evidence="12 13" key="1">
    <citation type="journal article" date="2016" name="Nat. Commun.">
        <title>Extremotolerant tardigrade genome and improved radiotolerance of human cultured cells by tardigrade-unique protein.</title>
        <authorList>
            <person name="Hashimoto T."/>
            <person name="Horikawa D.D."/>
            <person name="Saito Y."/>
            <person name="Kuwahara H."/>
            <person name="Kozuka-Hata H."/>
            <person name="Shin-I T."/>
            <person name="Minakuchi Y."/>
            <person name="Ohishi K."/>
            <person name="Motoyama A."/>
            <person name="Aizu T."/>
            <person name="Enomoto A."/>
            <person name="Kondo K."/>
            <person name="Tanaka S."/>
            <person name="Hara Y."/>
            <person name="Koshikawa S."/>
            <person name="Sagara H."/>
            <person name="Miura T."/>
            <person name="Yokobori S."/>
            <person name="Miyagawa K."/>
            <person name="Suzuki Y."/>
            <person name="Kubo T."/>
            <person name="Oyama M."/>
            <person name="Kohara Y."/>
            <person name="Fujiyama A."/>
            <person name="Arakawa K."/>
            <person name="Katayama T."/>
            <person name="Toyoda A."/>
            <person name="Kunieda T."/>
        </authorList>
    </citation>
    <scope>NUCLEOTIDE SEQUENCE [LARGE SCALE GENOMIC DNA]</scope>
    <source>
        <strain evidence="12 13">YOKOZUNA-1</strain>
    </source>
</reference>
<comment type="caution">
    <text evidence="12">The sequence shown here is derived from an EMBL/GenBank/DDBJ whole genome shotgun (WGS) entry which is preliminary data.</text>
</comment>
<dbReference type="InterPro" id="IPR047871">
    <property type="entry name" value="K_chnl_Slo-like"/>
</dbReference>
<dbReference type="InterPro" id="IPR048735">
    <property type="entry name" value="Slowpoke-like_C"/>
</dbReference>
<proteinExistence type="predicted"/>
<keyword evidence="7" id="KW-1133">Transmembrane helix</keyword>
<sequence>MAEGPGLVLPSATTSAVQPKNLLYTQALRLIDISKRSLRHFASSSYGQMFLTLLQEYGILALGLYRLFAEAQTDGATSVQDDFATSAGPSRLRFVACNPPADTVVLMTDQVYLLFPLSST</sequence>